<dbReference type="Proteomes" id="UP000177876">
    <property type="component" value="Unassembled WGS sequence"/>
</dbReference>
<comment type="caution">
    <text evidence="1">The sequence shown here is derived from an EMBL/GenBank/DDBJ whole genome shotgun (WGS) entry which is preliminary data.</text>
</comment>
<dbReference type="AlphaFoldDB" id="A0A1F2WQC2"/>
<dbReference type="EMBL" id="MELK01000019">
    <property type="protein sequence ID" value="OFW59041.1"/>
    <property type="molecule type" value="Genomic_DNA"/>
</dbReference>
<dbReference type="STRING" id="1797197.A2Y75_00735"/>
<proteinExistence type="predicted"/>
<evidence type="ECO:0000313" key="2">
    <source>
        <dbReference type="Proteomes" id="UP000177876"/>
    </source>
</evidence>
<reference evidence="1 2" key="1">
    <citation type="journal article" date="2016" name="Nat. Commun.">
        <title>Thousands of microbial genomes shed light on interconnected biogeochemical processes in an aquifer system.</title>
        <authorList>
            <person name="Anantharaman K."/>
            <person name="Brown C.T."/>
            <person name="Hug L.A."/>
            <person name="Sharon I."/>
            <person name="Castelle C.J."/>
            <person name="Probst A.J."/>
            <person name="Thomas B.C."/>
            <person name="Singh A."/>
            <person name="Wilkins M.J."/>
            <person name="Karaoz U."/>
            <person name="Brodie E.L."/>
            <person name="Williams K.H."/>
            <person name="Hubbard S.S."/>
            <person name="Banfield J.F."/>
        </authorList>
    </citation>
    <scope>NUCLEOTIDE SEQUENCE [LARGE SCALE GENOMIC DNA]</scope>
</reference>
<gene>
    <name evidence="1" type="ORF">A2Y75_00735</name>
</gene>
<evidence type="ECO:0000313" key="1">
    <source>
        <dbReference type="EMBL" id="OFW59041.1"/>
    </source>
</evidence>
<protein>
    <submittedName>
        <fullName evidence="1">Uncharacterized protein</fullName>
    </submittedName>
</protein>
<name>A0A1F2WQC2_9ACTN</name>
<accession>A0A1F2WQC2</accession>
<sequence>MELVRNEFEMEEKHDAYDSVETFVMALVDELTKQEREAIYSAVGDLKADGKWSALWSRISMQMVCCILSGWAPWWDAPSISYPNTTGKRLRKS</sequence>
<organism evidence="1 2">
    <name type="scientific">Candidatus Solincola sediminis</name>
    <dbReference type="NCBI Taxonomy" id="1797199"/>
    <lineage>
        <taxon>Bacteria</taxon>
        <taxon>Bacillati</taxon>
        <taxon>Actinomycetota</taxon>
        <taxon>Candidatus Geothermincolia</taxon>
        <taxon>Candidatus Geothermincolales</taxon>
        <taxon>Candidatus Geothermincolaceae</taxon>
        <taxon>Candidatus Solincola</taxon>
    </lineage>
</organism>